<protein>
    <submittedName>
        <fullName evidence="2">Os04g0631900 protein</fullName>
    </submittedName>
</protein>
<sequence length="141" mass="15862">MNFAAQYGYGQAQIDSEAMVYDPIHVRGPNPSAASRRSFSVRQPVQPAARRRRRRRRAHSLPTMPARRCLLVPPLQPPSPTATTGASSGDSRHVPFDGALLLPPPPGTSHHSRRPSTARFPRRPKVRFSRLRRELKPMVTW</sequence>
<accession>A0A0P0WFD9</accession>
<feature type="compositionally biased region" description="Basic residues" evidence="1">
    <location>
        <begin position="49"/>
        <end position="59"/>
    </location>
</feature>
<name>A0A0P0WFD9_ORYSJ</name>
<evidence type="ECO:0000256" key="1">
    <source>
        <dbReference type="SAM" id="MobiDB-lite"/>
    </source>
</evidence>
<keyword evidence="3" id="KW-1185">Reference proteome</keyword>
<proteinExistence type="predicted"/>
<evidence type="ECO:0000313" key="2">
    <source>
        <dbReference type="EMBL" id="BAS91176.1"/>
    </source>
</evidence>
<reference evidence="2 3" key="3">
    <citation type="journal article" date="2013" name="Rice">
        <title>Improvement of the Oryza sativa Nipponbare reference genome using next generation sequence and optical map data.</title>
        <authorList>
            <person name="Kawahara Y."/>
            <person name="de la Bastide M."/>
            <person name="Hamilton J.P."/>
            <person name="Kanamori H."/>
            <person name="McCombie W.R."/>
            <person name="Ouyang S."/>
            <person name="Schwartz D.C."/>
            <person name="Tanaka T."/>
            <person name="Wu J."/>
            <person name="Zhou S."/>
            <person name="Childs K.L."/>
            <person name="Davidson R.M."/>
            <person name="Lin H."/>
            <person name="Quesada-Ocampo L."/>
            <person name="Vaillancourt B."/>
            <person name="Sakai H."/>
            <person name="Lee S.S."/>
            <person name="Kim J."/>
            <person name="Numa H."/>
            <person name="Itoh T."/>
            <person name="Buell C.R."/>
            <person name="Matsumoto T."/>
        </authorList>
    </citation>
    <scope>NUCLEOTIDE SEQUENCE [LARGE SCALE GENOMIC DNA]</scope>
    <source>
        <strain evidence="3">cv. Nipponbare</strain>
    </source>
</reference>
<reference evidence="3" key="1">
    <citation type="journal article" date="2005" name="Nature">
        <title>The map-based sequence of the rice genome.</title>
        <authorList>
            <consortium name="International rice genome sequencing project (IRGSP)"/>
            <person name="Matsumoto T."/>
            <person name="Wu J."/>
            <person name="Kanamori H."/>
            <person name="Katayose Y."/>
            <person name="Fujisawa M."/>
            <person name="Namiki N."/>
            <person name="Mizuno H."/>
            <person name="Yamamoto K."/>
            <person name="Antonio B.A."/>
            <person name="Baba T."/>
            <person name="Sakata K."/>
            <person name="Nagamura Y."/>
            <person name="Aoki H."/>
            <person name="Arikawa K."/>
            <person name="Arita K."/>
            <person name="Bito T."/>
            <person name="Chiden Y."/>
            <person name="Fujitsuka N."/>
            <person name="Fukunaka R."/>
            <person name="Hamada M."/>
            <person name="Harada C."/>
            <person name="Hayashi A."/>
            <person name="Hijishita S."/>
            <person name="Honda M."/>
            <person name="Hosokawa S."/>
            <person name="Ichikawa Y."/>
            <person name="Idonuma A."/>
            <person name="Iijima M."/>
            <person name="Ikeda M."/>
            <person name="Ikeno M."/>
            <person name="Ito K."/>
            <person name="Ito S."/>
            <person name="Ito T."/>
            <person name="Ito Y."/>
            <person name="Ito Y."/>
            <person name="Iwabuchi A."/>
            <person name="Kamiya K."/>
            <person name="Karasawa W."/>
            <person name="Kurita K."/>
            <person name="Katagiri S."/>
            <person name="Kikuta A."/>
            <person name="Kobayashi H."/>
            <person name="Kobayashi N."/>
            <person name="Machita K."/>
            <person name="Maehara T."/>
            <person name="Masukawa M."/>
            <person name="Mizubayashi T."/>
            <person name="Mukai Y."/>
            <person name="Nagasaki H."/>
            <person name="Nagata Y."/>
            <person name="Naito S."/>
            <person name="Nakashima M."/>
            <person name="Nakama Y."/>
            <person name="Nakamichi Y."/>
            <person name="Nakamura M."/>
            <person name="Meguro A."/>
            <person name="Negishi M."/>
            <person name="Ohta I."/>
            <person name="Ohta T."/>
            <person name="Okamoto M."/>
            <person name="Ono N."/>
            <person name="Saji S."/>
            <person name="Sakaguchi M."/>
            <person name="Sakai K."/>
            <person name="Shibata M."/>
            <person name="Shimokawa T."/>
            <person name="Song J."/>
            <person name="Takazaki Y."/>
            <person name="Terasawa K."/>
            <person name="Tsugane M."/>
            <person name="Tsuji K."/>
            <person name="Ueda S."/>
            <person name="Waki K."/>
            <person name="Yamagata H."/>
            <person name="Yamamoto M."/>
            <person name="Yamamoto S."/>
            <person name="Yamane H."/>
            <person name="Yoshiki S."/>
            <person name="Yoshihara R."/>
            <person name="Yukawa K."/>
            <person name="Zhong H."/>
            <person name="Yano M."/>
            <person name="Yuan Q."/>
            <person name="Ouyang S."/>
            <person name="Liu J."/>
            <person name="Jones K.M."/>
            <person name="Gansberger K."/>
            <person name="Moffat K."/>
            <person name="Hill J."/>
            <person name="Bera J."/>
            <person name="Fadrosh D."/>
            <person name="Jin S."/>
            <person name="Johri S."/>
            <person name="Kim M."/>
            <person name="Overton L."/>
            <person name="Reardon M."/>
            <person name="Tsitrin T."/>
            <person name="Vuong H."/>
            <person name="Weaver B."/>
            <person name="Ciecko A."/>
            <person name="Tallon L."/>
            <person name="Jackson J."/>
            <person name="Pai G."/>
            <person name="Aken S.V."/>
            <person name="Utterback T."/>
            <person name="Reidmuller S."/>
            <person name="Feldblyum T."/>
            <person name="Hsiao J."/>
            <person name="Zismann V."/>
            <person name="Iobst S."/>
            <person name="de Vazeille A.R."/>
            <person name="Buell C.R."/>
            <person name="Ying K."/>
            <person name="Li Y."/>
            <person name="Lu T."/>
            <person name="Huang Y."/>
            <person name="Zhao Q."/>
            <person name="Feng Q."/>
            <person name="Zhang L."/>
            <person name="Zhu J."/>
            <person name="Weng Q."/>
            <person name="Mu J."/>
            <person name="Lu Y."/>
            <person name="Fan D."/>
            <person name="Liu Y."/>
            <person name="Guan J."/>
            <person name="Zhang Y."/>
            <person name="Yu S."/>
            <person name="Liu X."/>
            <person name="Zhang Y."/>
            <person name="Hong G."/>
            <person name="Han B."/>
            <person name="Choisne N."/>
            <person name="Demange N."/>
            <person name="Orjeda G."/>
            <person name="Samain S."/>
            <person name="Cattolico L."/>
            <person name="Pelletier E."/>
            <person name="Couloux A."/>
            <person name="Segurens B."/>
            <person name="Wincker P."/>
            <person name="D'Hont A."/>
            <person name="Scarpelli C."/>
            <person name="Weissenbach J."/>
            <person name="Salanoubat M."/>
            <person name="Quetier F."/>
            <person name="Yu Y."/>
            <person name="Kim H.R."/>
            <person name="Rambo T."/>
            <person name="Currie J."/>
            <person name="Collura K."/>
            <person name="Luo M."/>
            <person name="Yang T."/>
            <person name="Ammiraju J.S.S."/>
            <person name="Engler F."/>
            <person name="Soderlund C."/>
            <person name="Wing R.A."/>
            <person name="Palmer L.E."/>
            <person name="de la Bastide M."/>
            <person name="Spiegel L."/>
            <person name="Nascimento L."/>
            <person name="Zutavern T."/>
            <person name="O'Shaughnessy A."/>
            <person name="Dike S."/>
            <person name="Dedhia N."/>
            <person name="Preston R."/>
            <person name="Balija V."/>
            <person name="McCombie W.R."/>
            <person name="Chow T."/>
            <person name="Chen H."/>
            <person name="Chung M."/>
            <person name="Chen C."/>
            <person name="Shaw J."/>
            <person name="Wu H."/>
            <person name="Hsiao K."/>
            <person name="Chao Y."/>
            <person name="Chu M."/>
            <person name="Cheng C."/>
            <person name="Hour A."/>
            <person name="Lee P."/>
            <person name="Lin S."/>
            <person name="Lin Y."/>
            <person name="Liou J."/>
            <person name="Liu S."/>
            <person name="Hsing Y."/>
            <person name="Raghuvanshi S."/>
            <person name="Mohanty A."/>
            <person name="Bharti A.K."/>
            <person name="Gaur A."/>
            <person name="Gupta V."/>
            <person name="Kumar D."/>
            <person name="Ravi V."/>
            <person name="Vij S."/>
            <person name="Kapur A."/>
            <person name="Khurana P."/>
            <person name="Khurana P."/>
            <person name="Khurana J.P."/>
            <person name="Tyagi A.K."/>
            <person name="Gaikwad K."/>
            <person name="Singh A."/>
            <person name="Dalal V."/>
            <person name="Srivastava S."/>
            <person name="Dixit A."/>
            <person name="Pal A.K."/>
            <person name="Ghazi I.A."/>
            <person name="Yadav M."/>
            <person name="Pandit A."/>
            <person name="Bhargava A."/>
            <person name="Sureshbabu K."/>
            <person name="Batra K."/>
            <person name="Sharma T.R."/>
            <person name="Mohapatra T."/>
            <person name="Singh N.K."/>
            <person name="Messing J."/>
            <person name="Nelson A.B."/>
            <person name="Fuks G."/>
            <person name="Kavchok S."/>
            <person name="Keizer G."/>
            <person name="Linton E."/>
            <person name="Llaca V."/>
            <person name="Song R."/>
            <person name="Tanyolac B."/>
            <person name="Young S."/>
            <person name="Ho-Il K."/>
            <person name="Hahn J.H."/>
            <person name="Sangsakoo G."/>
            <person name="Vanavichit A."/>
            <person name="de Mattos Luiz.A.T."/>
            <person name="Zimmer P.D."/>
            <person name="Malone G."/>
            <person name="Dellagostin O."/>
            <person name="de Oliveira A.C."/>
            <person name="Bevan M."/>
            <person name="Bancroft I."/>
            <person name="Minx P."/>
            <person name="Cordum H."/>
            <person name="Wilson R."/>
            <person name="Cheng Z."/>
            <person name="Jin W."/>
            <person name="Jiang J."/>
            <person name="Leong S.A."/>
            <person name="Iwama H."/>
            <person name="Gojobori T."/>
            <person name="Itoh T."/>
            <person name="Niimura Y."/>
            <person name="Fujii Y."/>
            <person name="Habara T."/>
            <person name="Sakai H."/>
            <person name="Sato Y."/>
            <person name="Wilson G."/>
            <person name="Kumar K."/>
            <person name="McCouch S."/>
            <person name="Juretic N."/>
            <person name="Hoen D."/>
            <person name="Wright S."/>
            <person name="Bruskiewich R."/>
            <person name="Bureau T."/>
            <person name="Miyao A."/>
            <person name="Hirochika H."/>
            <person name="Nishikawa T."/>
            <person name="Kadowaki K."/>
            <person name="Sugiura M."/>
            <person name="Burr B."/>
            <person name="Sasaki T."/>
        </authorList>
    </citation>
    <scope>NUCLEOTIDE SEQUENCE [LARGE SCALE GENOMIC DNA]</scope>
    <source>
        <strain evidence="3">cv. Nipponbare</strain>
    </source>
</reference>
<feature type="compositionally biased region" description="Polar residues" evidence="1">
    <location>
        <begin position="32"/>
        <end position="43"/>
    </location>
</feature>
<feature type="compositionally biased region" description="Basic residues" evidence="1">
    <location>
        <begin position="110"/>
        <end position="125"/>
    </location>
</feature>
<dbReference type="PaxDb" id="39947-A0A0P0WFD9"/>
<gene>
    <name evidence="2" type="ordered locus">Os04g0631900</name>
    <name evidence="2" type="ORF">OSNPB_040631900</name>
</gene>
<reference evidence="2 3" key="2">
    <citation type="journal article" date="2013" name="Plant Cell Physiol.">
        <title>Rice Annotation Project Database (RAP-DB): an integrative and interactive database for rice genomics.</title>
        <authorList>
            <person name="Sakai H."/>
            <person name="Lee S.S."/>
            <person name="Tanaka T."/>
            <person name="Numa H."/>
            <person name="Kim J."/>
            <person name="Kawahara Y."/>
            <person name="Wakimoto H."/>
            <person name="Yang C.C."/>
            <person name="Iwamoto M."/>
            <person name="Abe T."/>
            <person name="Yamada Y."/>
            <person name="Muto A."/>
            <person name="Inokuchi H."/>
            <person name="Ikemura T."/>
            <person name="Matsumoto T."/>
            <person name="Sasaki T."/>
            <person name="Itoh T."/>
        </authorList>
    </citation>
    <scope>NUCLEOTIDE SEQUENCE [LARGE SCALE GENOMIC DNA]</scope>
    <source>
        <strain evidence="3">cv. Nipponbare</strain>
    </source>
</reference>
<dbReference type="AlphaFoldDB" id="A0A0P0WFD9"/>
<dbReference type="EMBL" id="AP014960">
    <property type="protein sequence ID" value="BAS91176.1"/>
    <property type="molecule type" value="Genomic_DNA"/>
</dbReference>
<organism evidence="2 3">
    <name type="scientific">Oryza sativa subsp. japonica</name>
    <name type="common">Rice</name>
    <dbReference type="NCBI Taxonomy" id="39947"/>
    <lineage>
        <taxon>Eukaryota</taxon>
        <taxon>Viridiplantae</taxon>
        <taxon>Streptophyta</taxon>
        <taxon>Embryophyta</taxon>
        <taxon>Tracheophyta</taxon>
        <taxon>Spermatophyta</taxon>
        <taxon>Magnoliopsida</taxon>
        <taxon>Liliopsida</taxon>
        <taxon>Poales</taxon>
        <taxon>Poaceae</taxon>
        <taxon>BOP clade</taxon>
        <taxon>Oryzoideae</taxon>
        <taxon>Oryzeae</taxon>
        <taxon>Oryzinae</taxon>
        <taxon>Oryza</taxon>
        <taxon>Oryza sativa</taxon>
    </lineage>
</organism>
<dbReference type="Proteomes" id="UP000059680">
    <property type="component" value="Chromosome 4"/>
</dbReference>
<feature type="region of interest" description="Disordered" evidence="1">
    <location>
        <begin position="29"/>
        <end position="125"/>
    </location>
</feature>
<dbReference type="InParanoid" id="A0A0P0WFD9"/>
<evidence type="ECO:0000313" key="3">
    <source>
        <dbReference type="Proteomes" id="UP000059680"/>
    </source>
</evidence>